<evidence type="ECO:0000313" key="2">
    <source>
        <dbReference type="Proteomes" id="UP001596112"/>
    </source>
</evidence>
<name>A0ABW1BFG0_9ACTN</name>
<organism evidence="1 2">
    <name type="scientific">Streptomyces heilongjiangensis</name>
    <dbReference type="NCBI Taxonomy" id="945052"/>
    <lineage>
        <taxon>Bacteria</taxon>
        <taxon>Bacillati</taxon>
        <taxon>Actinomycetota</taxon>
        <taxon>Actinomycetes</taxon>
        <taxon>Kitasatosporales</taxon>
        <taxon>Streptomycetaceae</taxon>
        <taxon>Streptomyces</taxon>
    </lineage>
</organism>
<keyword evidence="2" id="KW-1185">Reference proteome</keyword>
<gene>
    <name evidence="1" type="ORF">ACFQGO_29630</name>
</gene>
<sequence length="268" mass="27746">MAISRDGALLGGGFFVTRYFALTATACLSGAAPGDPVELHTAMGSPLRGVVVEVASGLGLALVGVIPDAAVDYAIPQLDHAVKGDRWKAPYRPGPTKVLLSGTVDDVTEGAGNGVSVIELTSDQGPGDYTPYAGGPVERRAEGQRSMVMGMLLEPEFAGSLRDGAEELLAAAAIDSVIEAFEGLAAEHLVRGLRGETPPADPLAGCARGGAGEEVSPDGVARAFDRARRILRGINELADEGLVDPRDLVPYQIRMLDEIVGAAEDESD</sequence>
<dbReference type="Proteomes" id="UP001596112">
    <property type="component" value="Unassembled WGS sequence"/>
</dbReference>
<reference evidence="2" key="1">
    <citation type="journal article" date="2019" name="Int. J. Syst. Evol. Microbiol.">
        <title>The Global Catalogue of Microorganisms (GCM) 10K type strain sequencing project: providing services to taxonomists for standard genome sequencing and annotation.</title>
        <authorList>
            <consortium name="The Broad Institute Genomics Platform"/>
            <consortium name="The Broad Institute Genome Sequencing Center for Infectious Disease"/>
            <person name="Wu L."/>
            <person name="Ma J."/>
        </authorList>
    </citation>
    <scope>NUCLEOTIDE SEQUENCE [LARGE SCALE GENOMIC DNA]</scope>
    <source>
        <strain evidence="2">JCM 9918</strain>
    </source>
</reference>
<protein>
    <submittedName>
        <fullName evidence="1">Uncharacterized protein</fullName>
    </submittedName>
</protein>
<evidence type="ECO:0000313" key="1">
    <source>
        <dbReference type="EMBL" id="MFC5811616.1"/>
    </source>
</evidence>
<dbReference type="EMBL" id="JBHSNZ010000026">
    <property type="protein sequence ID" value="MFC5811616.1"/>
    <property type="molecule type" value="Genomic_DNA"/>
</dbReference>
<accession>A0ABW1BFG0</accession>
<dbReference type="RefSeq" id="WP_272172829.1">
    <property type="nucleotide sequence ID" value="NZ_JAQOSL010000067.1"/>
</dbReference>
<comment type="caution">
    <text evidence="1">The sequence shown here is derived from an EMBL/GenBank/DDBJ whole genome shotgun (WGS) entry which is preliminary data.</text>
</comment>
<proteinExistence type="predicted"/>